<evidence type="ECO:0000313" key="2">
    <source>
        <dbReference type="EMBL" id="QHQ38687.1"/>
    </source>
</evidence>
<dbReference type="Gene3D" id="3.30.70.2970">
    <property type="entry name" value="Protein of unknown function (DUF541), domain 2"/>
    <property type="match status" value="1"/>
</dbReference>
<dbReference type="InterPro" id="IPR052022">
    <property type="entry name" value="26kDa_periplasmic_antigen"/>
</dbReference>
<accession>A0A6P1T9K4</accession>
<reference evidence="1 4" key="2">
    <citation type="submission" date="2020-08" db="EMBL/GenBank/DDBJ databases">
        <title>Genomic Encyclopedia of Type Strains, Phase IV (KMG-IV): sequencing the most valuable type-strain genomes for metagenomic binning, comparative biology and taxonomic classification.</title>
        <authorList>
            <person name="Goeker M."/>
        </authorList>
    </citation>
    <scope>NUCLEOTIDE SEQUENCE [LARGE SCALE GENOMIC DNA]</scope>
    <source>
        <strain evidence="1 4">DSM 11525</strain>
    </source>
</reference>
<dbReference type="GO" id="GO:0006974">
    <property type="term" value="P:DNA damage response"/>
    <property type="evidence" value="ECO:0007669"/>
    <property type="project" value="TreeGrafter"/>
</dbReference>
<evidence type="ECO:0000313" key="3">
    <source>
        <dbReference type="Proteomes" id="UP000464675"/>
    </source>
</evidence>
<dbReference type="Pfam" id="PF04402">
    <property type="entry name" value="SIMPL"/>
    <property type="match status" value="1"/>
</dbReference>
<gene>
    <name evidence="2" type="ORF">GTQ55_06580</name>
    <name evidence="1" type="ORF">HNQ53_001078</name>
</gene>
<dbReference type="PANTHER" id="PTHR34387">
    <property type="entry name" value="SLR1258 PROTEIN"/>
    <property type="match status" value="1"/>
</dbReference>
<protein>
    <submittedName>
        <fullName evidence="2">DUF541 domain-containing protein</fullName>
    </submittedName>
</protein>
<dbReference type="RefSeq" id="WP_161858015.1">
    <property type="nucleotide sequence ID" value="NZ_CP047491.1"/>
</dbReference>
<dbReference type="InterPro" id="IPR007497">
    <property type="entry name" value="SIMPL/DUF541"/>
</dbReference>
<dbReference type="AlphaFoldDB" id="A0A6P1T9K4"/>
<keyword evidence="3" id="KW-1185">Reference proteome</keyword>
<reference evidence="2 3" key="1">
    <citation type="submission" date="2020-01" db="EMBL/GenBank/DDBJ databases">
        <title>The possibility of degradation of plastic by Microbulbifer hydrolyticus IRE-31.</title>
        <authorList>
            <person name="Liu L."/>
        </authorList>
    </citation>
    <scope>NUCLEOTIDE SEQUENCE [LARGE SCALE GENOMIC DNA]</scope>
    <source>
        <strain evidence="2 3">IRE-31</strain>
    </source>
</reference>
<evidence type="ECO:0000313" key="4">
    <source>
        <dbReference type="Proteomes" id="UP000563601"/>
    </source>
</evidence>
<evidence type="ECO:0000313" key="1">
    <source>
        <dbReference type="EMBL" id="MBB5210890.1"/>
    </source>
</evidence>
<dbReference type="OrthoDB" id="5574370at2"/>
<name>A0A6P1T9K4_9GAMM</name>
<sequence>MKYLALIILMIVPIFSVANPVPEFPFVIVTESIDKRVKPDLVKIRFNLVSFDKSSEKSLANVKGAGSQLLSVMKKFQLPVSALESTQIDKKTKRARRDGAYNLEILGYETSQNFKLTLSQLEKYPELMADLVAMDGLEGVEAFFETTKEEQYQSELINELSQKARTKAESLASAQSRKIKNVFGITTEGSFGQAYAIFALEFEPSTHALAMDVSSYDMDLTMMVPEFIEVRQRITAIYELR</sequence>
<dbReference type="EMBL" id="CP047491">
    <property type="protein sequence ID" value="QHQ38687.1"/>
    <property type="molecule type" value="Genomic_DNA"/>
</dbReference>
<organism evidence="1 4">
    <name type="scientific">Microbulbifer hydrolyticus</name>
    <dbReference type="NCBI Taxonomy" id="48074"/>
    <lineage>
        <taxon>Bacteria</taxon>
        <taxon>Pseudomonadati</taxon>
        <taxon>Pseudomonadota</taxon>
        <taxon>Gammaproteobacteria</taxon>
        <taxon>Cellvibrionales</taxon>
        <taxon>Microbulbiferaceae</taxon>
        <taxon>Microbulbifer</taxon>
    </lineage>
</organism>
<proteinExistence type="predicted"/>
<dbReference type="PANTHER" id="PTHR34387:SF2">
    <property type="entry name" value="SLR1258 PROTEIN"/>
    <property type="match status" value="1"/>
</dbReference>
<dbReference type="Gene3D" id="3.30.110.170">
    <property type="entry name" value="Protein of unknown function (DUF541), domain 1"/>
    <property type="match status" value="1"/>
</dbReference>
<dbReference type="EMBL" id="JACHHR010000001">
    <property type="protein sequence ID" value="MBB5210890.1"/>
    <property type="molecule type" value="Genomic_DNA"/>
</dbReference>
<dbReference type="Proteomes" id="UP000563601">
    <property type="component" value="Unassembled WGS sequence"/>
</dbReference>
<dbReference type="Proteomes" id="UP000464675">
    <property type="component" value="Chromosome"/>
</dbReference>